<evidence type="ECO:0000256" key="1">
    <source>
        <dbReference type="ARBA" id="ARBA00009437"/>
    </source>
</evidence>
<name>A0A509EEX9_9HYPH</name>
<dbReference type="InterPro" id="IPR000847">
    <property type="entry name" value="LysR_HTH_N"/>
</dbReference>
<evidence type="ECO:0000259" key="5">
    <source>
        <dbReference type="PROSITE" id="PS50931"/>
    </source>
</evidence>
<dbReference type="Pfam" id="PF03466">
    <property type="entry name" value="LysR_substrate"/>
    <property type="match status" value="1"/>
</dbReference>
<sequence length="306" mass="33463">MLSPRHFLRRLDLGTLELFELICETGSIARAAERGQIATSALSRRVAELESAVGGSLLERHARGVRPTFLGEQLRHHALNILVEVEQLRTELGEFANGVRGRVRLSASASAVEQFLPADMASFTRAHPDIRIDLRQRSSQDVAADVANRAADLGICGGAEPVGALQARPYRTERLVLVMHPDHPLADRDSLAYAEALDHEQIGMRGSSTVQVHLARAAREARRGLRQRVEVDSLSAMCRMIECRMGIGVMALGAFQALGERRLHGAVLTDPWAVQTLNIYAIDFERLSQPAGRLVSLLLASHAPLA</sequence>
<gene>
    <name evidence="6" type="primary">cynR_4</name>
    <name evidence="6" type="ORF">MET9862_03300</name>
</gene>
<dbReference type="Proteomes" id="UP000410984">
    <property type="component" value="Unassembled WGS sequence"/>
</dbReference>
<dbReference type="PROSITE" id="PS50931">
    <property type="entry name" value="HTH_LYSR"/>
    <property type="match status" value="1"/>
</dbReference>
<dbReference type="PANTHER" id="PTHR30419">
    <property type="entry name" value="HTH-TYPE TRANSCRIPTIONAL REGULATOR YBHD"/>
    <property type="match status" value="1"/>
</dbReference>
<evidence type="ECO:0000256" key="2">
    <source>
        <dbReference type="ARBA" id="ARBA00023015"/>
    </source>
</evidence>
<dbReference type="AlphaFoldDB" id="A0A509EEX9"/>
<dbReference type="PANTHER" id="PTHR30419:SF2">
    <property type="entry name" value="LYSR FAMILY TRANSCRIPTIONAL REGULATOR"/>
    <property type="match status" value="1"/>
</dbReference>
<proteinExistence type="inferred from homology"/>
<accession>A0A509EEX9</accession>
<protein>
    <submittedName>
        <fullName evidence="6">HTH-type transcriptional regulator CynR</fullName>
    </submittedName>
</protein>
<dbReference type="GO" id="GO:0003677">
    <property type="term" value="F:DNA binding"/>
    <property type="evidence" value="ECO:0007669"/>
    <property type="project" value="UniProtKB-KW"/>
</dbReference>
<evidence type="ECO:0000256" key="3">
    <source>
        <dbReference type="ARBA" id="ARBA00023125"/>
    </source>
</evidence>
<feature type="domain" description="HTH lysR-type" evidence="5">
    <location>
        <begin position="11"/>
        <end position="68"/>
    </location>
</feature>
<evidence type="ECO:0000313" key="6">
    <source>
        <dbReference type="EMBL" id="VUD72700.1"/>
    </source>
</evidence>
<evidence type="ECO:0000313" key="7">
    <source>
        <dbReference type="Proteomes" id="UP000410984"/>
    </source>
</evidence>
<reference evidence="6 7" key="1">
    <citation type="submission" date="2019-06" db="EMBL/GenBank/DDBJ databases">
        <authorList>
            <person name="Rodrigo-Torres L."/>
            <person name="Arahal R. D."/>
            <person name="Lucena T."/>
        </authorList>
    </citation>
    <scope>NUCLEOTIDE SEQUENCE [LARGE SCALE GENOMIC DNA]</scope>
    <source>
        <strain evidence="6 7">SB0023/3</strain>
    </source>
</reference>
<keyword evidence="7" id="KW-1185">Reference proteome</keyword>
<dbReference type="GO" id="GO:0005829">
    <property type="term" value="C:cytosol"/>
    <property type="evidence" value="ECO:0007669"/>
    <property type="project" value="TreeGrafter"/>
</dbReference>
<dbReference type="InterPro" id="IPR036388">
    <property type="entry name" value="WH-like_DNA-bd_sf"/>
</dbReference>
<keyword evidence="3" id="KW-0238">DNA-binding</keyword>
<evidence type="ECO:0000256" key="4">
    <source>
        <dbReference type="ARBA" id="ARBA00023163"/>
    </source>
</evidence>
<dbReference type="SUPFAM" id="SSF46785">
    <property type="entry name" value="Winged helix' DNA-binding domain"/>
    <property type="match status" value="1"/>
</dbReference>
<keyword evidence="2" id="KW-0805">Transcription regulation</keyword>
<dbReference type="InterPro" id="IPR050950">
    <property type="entry name" value="HTH-type_LysR_regulators"/>
</dbReference>
<dbReference type="Gene3D" id="1.10.10.10">
    <property type="entry name" value="Winged helix-like DNA-binding domain superfamily/Winged helix DNA-binding domain"/>
    <property type="match status" value="1"/>
</dbReference>
<dbReference type="InterPro" id="IPR036390">
    <property type="entry name" value="WH_DNA-bd_sf"/>
</dbReference>
<dbReference type="SUPFAM" id="SSF53850">
    <property type="entry name" value="Periplasmic binding protein-like II"/>
    <property type="match status" value="1"/>
</dbReference>
<dbReference type="GO" id="GO:0003700">
    <property type="term" value="F:DNA-binding transcription factor activity"/>
    <property type="evidence" value="ECO:0007669"/>
    <property type="project" value="InterPro"/>
</dbReference>
<organism evidence="6 7">
    <name type="scientific">Methylobacterium symbioticum</name>
    <dbReference type="NCBI Taxonomy" id="2584084"/>
    <lineage>
        <taxon>Bacteria</taxon>
        <taxon>Pseudomonadati</taxon>
        <taxon>Pseudomonadota</taxon>
        <taxon>Alphaproteobacteria</taxon>
        <taxon>Hyphomicrobiales</taxon>
        <taxon>Methylobacteriaceae</taxon>
        <taxon>Methylobacterium</taxon>
    </lineage>
</organism>
<dbReference type="Pfam" id="PF00126">
    <property type="entry name" value="HTH_1"/>
    <property type="match status" value="1"/>
</dbReference>
<dbReference type="InterPro" id="IPR005119">
    <property type="entry name" value="LysR_subst-bd"/>
</dbReference>
<keyword evidence="4" id="KW-0804">Transcription</keyword>
<dbReference type="RefSeq" id="WP_210248112.1">
    <property type="nucleotide sequence ID" value="NZ_CABFPH010000048.1"/>
</dbReference>
<dbReference type="EMBL" id="CABFPH010000048">
    <property type="protein sequence ID" value="VUD72700.1"/>
    <property type="molecule type" value="Genomic_DNA"/>
</dbReference>
<comment type="similarity">
    <text evidence="1">Belongs to the LysR transcriptional regulatory family.</text>
</comment>
<dbReference type="Gene3D" id="3.40.190.290">
    <property type="match status" value="1"/>
</dbReference>